<proteinExistence type="predicted"/>
<dbReference type="AlphaFoldDB" id="A0A2T5RFT1"/>
<protein>
    <recommendedName>
        <fullName evidence="1">MAE-28990/MAE-18760-like HEPN domain-containing protein</fullName>
    </recommendedName>
</protein>
<gene>
    <name evidence="2" type="ORF">C8C76_1476</name>
</gene>
<dbReference type="Proteomes" id="UP000244089">
    <property type="component" value="Unassembled WGS sequence"/>
</dbReference>
<feature type="domain" description="MAE-28990/MAE-18760-like HEPN" evidence="1">
    <location>
        <begin position="13"/>
        <end position="254"/>
    </location>
</feature>
<accession>A0A2T5RFT1</accession>
<organism evidence="2 3">
    <name type="scientific">Halanaerobium saccharolyticum</name>
    <dbReference type="NCBI Taxonomy" id="43595"/>
    <lineage>
        <taxon>Bacteria</taxon>
        <taxon>Bacillati</taxon>
        <taxon>Bacillota</taxon>
        <taxon>Clostridia</taxon>
        <taxon>Halanaerobiales</taxon>
        <taxon>Halanaerobiaceae</taxon>
        <taxon>Halanaerobium</taxon>
    </lineage>
</organism>
<dbReference type="RefSeq" id="WP_108142546.1">
    <property type="nucleotide sequence ID" value="NZ_QAXS01000047.1"/>
</dbReference>
<name>A0A2T5RFT1_9FIRM</name>
<reference evidence="2 3" key="1">
    <citation type="submission" date="2018-04" db="EMBL/GenBank/DDBJ databases">
        <title>Subsurface microbial communities from deep shales in Ohio and West Virginia, USA.</title>
        <authorList>
            <person name="Wrighton K."/>
        </authorList>
    </citation>
    <scope>NUCLEOTIDE SEQUENCE [LARGE SCALE GENOMIC DNA]</scope>
    <source>
        <strain evidence="2 3">WC1</strain>
    </source>
</reference>
<dbReference type="Pfam" id="PF18737">
    <property type="entry name" value="HEPN_MAE_28990"/>
    <property type="match status" value="1"/>
</dbReference>
<evidence type="ECO:0000313" key="3">
    <source>
        <dbReference type="Proteomes" id="UP000244089"/>
    </source>
</evidence>
<evidence type="ECO:0000313" key="2">
    <source>
        <dbReference type="EMBL" id="PTV93211.1"/>
    </source>
</evidence>
<comment type="caution">
    <text evidence="2">The sequence shown here is derived from an EMBL/GenBank/DDBJ whole genome shotgun (WGS) entry which is preliminary data.</text>
</comment>
<dbReference type="EMBL" id="QAXS01000047">
    <property type="protein sequence ID" value="PTV93211.1"/>
    <property type="molecule type" value="Genomic_DNA"/>
</dbReference>
<evidence type="ECO:0000259" key="1">
    <source>
        <dbReference type="Pfam" id="PF18737"/>
    </source>
</evidence>
<sequence length="257" mass="30666">MNNEERKEIIDLFSKNLSRDLSKRKKELVSLKSQIEKIENNSDKFIKLRVTYPMFFVHYEGYLNTIKEFIFDYFKKANLKVEDLKKEILVFYLSVKVNGISNSKSQSKKIYESIKSILNNDESFFIESKNFIIDYQGIVYFLKLLGLNEEELNYNLTRYNVSDDVDFISEKSINEIPTIEKKLKSIYKVRNYIVHGQIDKSLFSIPDIRQFDGSFSEILIKRVINEWNSTYNFVMTLFDYLTNLVTDYLIDEKYLYE</sequence>
<dbReference type="InterPro" id="IPR040788">
    <property type="entry name" value="HEPN_MAE_28990"/>
</dbReference>